<dbReference type="EMBL" id="CARXXK010000001">
    <property type="protein sequence ID" value="CAI6342948.1"/>
    <property type="molecule type" value="Genomic_DNA"/>
</dbReference>
<feature type="region of interest" description="Disordered" evidence="1">
    <location>
        <begin position="617"/>
        <end position="638"/>
    </location>
</feature>
<keyword evidence="4" id="KW-1185">Reference proteome</keyword>
<organism evidence="3 4">
    <name type="scientific">Macrosiphum euphorbiae</name>
    <name type="common">potato aphid</name>
    <dbReference type="NCBI Taxonomy" id="13131"/>
    <lineage>
        <taxon>Eukaryota</taxon>
        <taxon>Metazoa</taxon>
        <taxon>Ecdysozoa</taxon>
        <taxon>Arthropoda</taxon>
        <taxon>Hexapoda</taxon>
        <taxon>Insecta</taxon>
        <taxon>Pterygota</taxon>
        <taxon>Neoptera</taxon>
        <taxon>Paraneoptera</taxon>
        <taxon>Hemiptera</taxon>
        <taxon>Sternorrhyncha</taxon>
        <taxon>Aphidomorpha</taxon>
        <taxon>Aphidoidea</taxon>
        <taxon>Aphididae</taxon>
        <taxon>Macrosiphini</taxon>
        <taxon>Macrosiphum</taxon>
    </lineage>
</organism>
<evidence type="ECO:0000256" key="2">
    <source>
        <dbReference type="SAM" id="SignalP"/>
    </source>
</evidence>
<evidence type="ECO:0000256" key="1">
    <source>
        <dbReference type="SAM" id="MobiDB-lite"/>
    </source>
</evidence>
<keyword evidence="2" id="KW-0732">Signal</keyword>
<sequence>MAPKLLRITIIQVLLWNIIFSLSESIELNEDSKLLLNNLRYQVPYTTHICDRLKNSPLVVNHNNNEPPSDGTDNFENSRLAKDLSEPSNPVKRHAIIRCYNRLPAQENNEPNKPELITSEWQMKSTPVNNAYGDLYDHSMVQKSKPLSVKEIINSQKVIDQEPLYHIAPFLQKGNLIGNNPKHSQFQSNLQGTKNKIKSLISTPQHKLGEIISDKLVDESLHNKLAQPSLTLPSPPKFTKYPVINPLIQPPEVLTNVDTAVLITDSYKQSNPSTPSPLIPHIPNNNFYHKDLTVENKPFLSLPSIQHNKPKPIDIFYDRRVPPIVYRPTLSQFVPTPVIKPILSPILVQKEVSYPSTNEQAQANIGLQSQYPKIIKNGIAESTSQPIEKENSIYLPHKKPQELIGSPPTQFVKTSDIETFKPITIEKKVSIYLPYKKQQGLIDLSPPTQFMKTSDTETVHKPITIEKEVQISEPKEQKPPIVDLPSQAPQLISTPEKESIYKEITGQTIEPVNVPYEQKPPIIGLSSPPQITESFNSESTSQIMPSENEFSMTSEYEQQQPIANFSPPPPPQLQQIKIQKEISIPLSYQKQIAPIKLVKTINSELISQKKNAFYDQQQPVILPSPPPLTKTTTSAYGN</sequence>
<gene>
    <name evidence="3" type="ORF">MEUPH1_LOCUS277</name>
</gene>
<protein>
    <submittedName>
        <fullName evidence="3">Uncharacterized protein</fullName>
    </submittedName>
</protein>
<evidence type="ECO:0000313" key="3">
    <source>
        <dbReference type="EMBL" id="CAI6342948.1"/>
    </source>
</evidence>
<feature type="signal peptide" evidence="2">
    <location>
        <begin position="1"/>
        <end position="25"/>
    </location>
</feature>
<feature type="compositionally biased region" description="Low complexity" evidence="1">
    <location>
        <begin position="629"/>
        <end position="638"/>
    </location>
</feature>
<evidence type="ECO:0000313" key="4">
    <source>
        <dbReference type="Proteomes" id="UP001160148"/>
    </source>
</evidence>
<reference evidence="3 4" key="1">
    <citation type="submission" date="2023-01" db="EMBL/GenBank/DDBJ databases">
        <authorList>
            <person name="Whitehead M."/>
        </authorList>
    </citation>
    <scope>NUCLEOTIDE SEQUENCE [LARGE SCALE GENOMIC DNA]</scope>
</reference>
<proteinExistence type="predicted"/>
<comment type="caution">
    <text evidence="3">The sequence shown here is derived from an EMBL/GenBank/DDBJ whole genome shotgun (WGS) entry which is preliminary data.</text>
</comment>
<dbReference type="Proteomes" id="UP001160148">
    <property type="component" value="Unassembled WGS sequence"/>
</dbReference>
<accession>A0AAV0VFL6</accession>
<name>A0AAV0VFL6_9HEMI</name>
<dbReference type="AlphaFoldDB" id="A0AAV0VFL6"/>
<feature type="chain" id="PRO_5043662118" evidence="2">
    <location>
        <begin position="26"/>
        <end position="638"/>
    </location>
</feature>